<evidence type="ECO:0000256" key="2">
    <source>
        <dbReference type="ARBA" id="ARBA00009187"/>
    </source>
</evidence>
<keyword evidence="5 10" id="KW-0256">Endoplasmic reticulum</keyword>
<evidence type="ECO:0000256" key="11">
    <source>
        <dbReference type="SAM" id="MobiDB-lite"/>
    </source>
</evidence>
<keyword evidence="10" id="KW-0746">Sphingolipid metabolism</keyword>
<evidence type="ECO:0000256" key="10">
    <source>
        <dbReference type="RuleBase" id="RU368065"/>
    </source>
</evidence>
<protein>
    <recommendedName>
        <fullName evidence="10">Protein ARV</fullName>
    </recommendedName>
</protein>
<dbReference type="EMBL" id="JAQQPM010000001">
    <property type="protein sequence ID" value="KAK2067609.1"/>
    <property type="molecule type" value="Genomic_DNA"/>
</dbReference>
<comment type="function">
    <text evidence="10">Regulates also the sphingolipid metabolism.</text>
</comment>
<dbReference type="PANTHER" id="PTHR14467">
    <property type="entry name" value="ARV1"/>
    <property type="match status" value="1"/>
</dbReference>
<accession>A0AAD9HXZ1</accession>
<keyword evidence="8 10" id="KW-0443">Lipid metabolism</keyword>
<dbReference type="Proteomes" id="UP001217918">
    <property type="component" value="Unassembled WGS sequence"/>
</dbReference>
<dbReference type="InterPro" id="IPR036779">
    <property type="entry name" value="LysM_dom_sf"/>
</dbReference>
<evidence type="ECO:0000256" key="3">
    <source>
        <dbReference type="ARBA" id="ARBA00022448"/>
    </source>
</evidence>
<dbReference type="InterPro" id="IPR007290">
    <property type="entry name" value="Arv1"/>
</dbReference>
<comment type="similarity">
    <text evidence="2 10">Belongs to the ARV1 family.</text>
</comment>
<keyword evidence="9 10" id="KW-0472">Membrane</keyword>
<dbReference type="GO" id="GO:0006665">
    <property type="term" value="P:sphingolipid metabolic process"/>
    <property type="evidence" value="ECO:0007669"/>
    <property type="project" value="UniProtKB-UniRule"/>
</dbReference>
<comment type="subcellular location">
    <subcellularLocation>
        <location evidence="1 10">Endoplasmic reticulum membrane</location>
        <topology evidence="1 10">Multi-pass membrane protein</topology>
    </subcellularLocation>
    <subcellularLocation>
        <location evidence="10">Golgi apparatus membrane</location>
        <topology evidence="10">Multi-pass membrane protein</topology>
    </subcellularLocation>
</comment>
<keyword evidence="3 10" id="KW-0813">Transport</keyword>
<evidence type="ECO:0000256" key="7">
    <source>
        <dbReference type="ARBA" id="ARBA00023055"/>
    </source>
</evidence>
<dbReference type="PANTHER" id="PTHR14467:SF0">
    <property type="entry name" value="PROTEIN ARV1"/>
    <property type="match status" value="1"/>
</dbReference>
<evidence type="ECO:0000313" key="13">
    <source>
        <dbReference type="Proteomes" id="UP001217918"/>
    </source>
</evidence>
<sequence length="884" mass="93951">MSTTPTLSSSSLASSSAAVASSEATTSSSIRPRNRRLISGVATVSASSSRGPSPIPSAHIGQVTGRNNSSTRVAAGSPRRASSLGPRSSATASSFSFGGGLLEGKWVPSWASVQEFATTLLAGAGTLAEREAALKAMRTASVLESHDGVNGGLDVAGKFKKRRSDEDLRGSASAPDEDMGEHLVYIHHVQPSDTYAGVILKYRCQEDAFRKANGLWARDNIQVRKWLAIPVDACEVKGCPCNPPTTSDQVDLQSPAPEATEDGAQSGLGDDSLATRGDGKSTGVQATDGEEDRPWTHVKWVSLASTLHPVELARVPRKTLGYFPPRRKKSIHTHTTSSTPRGSFDVPSITLGSEPALGSPHSTASSRRHSFMNSRNTQHGPGTSTPSSLPHSRGHSAGVAADDDVKPAWMRRPGGVGSLGRHVRTPGPERDYFNTWARRHMPALAADSLPSMSIMGSETARFGFGPSPGGAETMNPGLVESPFEEGRDAAATARGQGSSGLEKAAATVENWLRSAWAKQLQQPGTPLLMPRAGPRQPGLIGGREAFEPEGDLIELADATTDDGRAMFGGSGGHGGGGHDDLIESGLLSQTHPVVRDAAAVMPICIECRHPVKTLWREGGGDKSSGHNIRLTVCKNCGRFCDKYVEHDNVVLFIDLVLIKPQVYRHLLHNTLMLDEDRFPPSVTRLGVLLLLFDVYLTWARIEKQSGPDGEIPPGSNFGRLAQQPILVQYIFFLLLCTLSTLAFHLSIRVLTSSRSSPLARLGVLPPYARPNSVSTALLVSSSTKLFPILMVIWEYDVPAAARSLGWAVVANNVEALKILLDCPYPVAALLTTVGAVSRWAAGRAVLWVAGLDAGADEAAVAAEGRALWGLLVYAREWAGRLAVG</sequence>
<keyword evidence="7 10" id="KW-0445">Lipid transport</keyword>
<evidence type="ECO:0000256" key="6">
    <source>
        <dbReference type="ARBA" id="ARBA00022989"/>
    </source>
</evidence>
<dbReference type="GO" id="GO:0032366">
    <property type="term" value="P:intracellular sterol transport"/>
    <property type="evidence" value="ECO:0007669"/>
    <property type="project" value="UniProtKB-UniRule"/>
</dbReference>
<evidence type="ECO:0000256" key="1">
    <source>
        <dbReference type="ARBA" id="ARBA00004477"/>
    </source>
</evidence>
<dbReference type="AlphaFoldDB" id="A0AAD9HXZ1"/>
<feature type="transmembrane region" description="Helical" evidence="10">
    <location>
        <begin position="729"/>
        <end position="750"/>
    </location>
</feature>
<feature type="compositionally biased region" description="Polar residues" evidence="11">
    <location>
        <begin position="360"/>
        <end position="390"/>
    </location>
</feature>
<keyword evidence="6 10" id="KW-1133">Transmembrane helix</keyword>
<evidence type="ECO:0000256" key="8">
    <source>
        <dbReference type="ARBA" id="ARBA00023098"/>
    </source>
</evidence>
<gene>
    <name evidence="12" type="ORF">P8C59_001332</name>
</gene>
<reference evidence="12" key="1">
    <citation type="journal article" date="2023" name="Mol. Plant Microbe Interact.">
        <title>Elucidating the Obligate Nature and Biological Capacity of an Invasive Fungal Corn Pathogen.</title>
        <authorList>
            <person name="MacCready J.S."/>
            <person name="Roggenkamp E.M."/>
            <person name="Gdanetz K."/>
            <person name="Chilvers M.I."/>
        </authorList>
    </citation>
    <scope>NUCLEOTIDE SEQUENCE</scope>
    <source>
        <strain evidence="12">PM02</strain>
    </source>
</reference>
<dbReference type="InterPro" id="IPR018392">
    <property type="entry name" value="LysM"/>
</dbReference>
<proteinExistence type="inferred from homology"/>
<dbReference type="GO" id="GO:0032541">
    <property type="term" value="C:cortical endoplasmic reticulum"/>
    <property type="evidence" value="ECO:0007669"/>
    <property type="project" value="TreeGrafter"/>
</dbReference>
<evidence type="ECO:0000313" key="12">
    <source>
        <dbReference type="EMBL" id="KAK2067609.1"/>
    </source>
</evidence>
<comment type="function">
    <text evidence="10">Mediator of sterol homeostasis involved in sterol uptake, trafficking and distribution into membranes.</text>
</comment>
<keyword evidence="10" id="KW-0333">Golgi apparatus</keyword>
<dbReference type="Pfam" id="PF04161">
    <property type="entry name" value="Arv1"/>
    <property type="match status" value="1"/>
</dbReference>
<dbReference type="CDD" id="cd00118">
    <property type="entry name" value="LysM"/>
    <property type="match status" value="1"/>
</dbReference>
<evidence type="ECO:0000256" key="5">
    <source>
        <dbReference type="ARBA" id="ARBA00022824"/>
    </source>
</evidence>
<feature type="region of interest" description="Disordered" evidence="11">
    <location>
        <begin position="322"/>
        <end position="423"/>
    </location>
</feature>
<feature type="compositionally biased region" description="Polar residues" evidence="11">
    <location>
        <begin position="42"/>
        <end position="51"/>
    </location>
</feature>
<dbReference type="GO" id="GO:0016125">
    <property type="term" value="P:sterol metabolic process"/>
    <property type="evidence" value="ECO:0007669"/>
    <property type="project" value="UniProtKB-UniRule"/>
</dbReference>
<comment type="caution">
    <text evidence="10">Lacks conserved residue(s) required for the propagation of feature annotation.</text>
</comment>
<evidence type="ECO:0000256" key="4">
    <source>
        <dbReference type="ARBA" id="ARBA00022692"/>
    </source>
</evidence>
<dbReference type="SUPFAM" id="SSF54106">
    <property type="entry name" value="LysM domain"/>
    <property type="match status" value="1"/>
</dbReference>
<feature type="region of interest" description="Disordered" evidence="11">
    <location>
        <begin position="1"/>
        <end position="89"/>
    </location>
</feature>
<dbReference type="GO" id="GO:0097036">
    <property type="term" value="P:regulation of plasma membrane sterol distribution"/>
    <property type="evidence" value="ECO:0007669"/>
    <property type="project" value="UniProtKB-UniRule"/>
</dbReference>
<evidence type="ECO:0000256" key="9">
    <source>
        <dbReference type="ARBA" id="ARBA00023136"/>
    </source>
</evidence>
<dbReference type="GO" id="GO:0000139">
    <property type="term" value="C:Golgi membrane"/>
    <property type="evidence" value="ECO:0007669"/>
    <property type="project" value="UniProtKB-SubCell"/>
</dbReference>
<comment type="caution">
    <text evidence="12">The sequence shown here is derived from an EMBL/GenBank/DDBJ whole genome shotgun (WGS) entry which is preliminary data.</text>
</comment>
<dbReference type="GO" id="GO:0005789">
    <property type="term" value="C:endoplasmic reticulum membrane"/>
    <property type="evidence" value="ECO:0007669"/>
    <property type="project" value="UniProtKB-SubCell"/>
</dbReference>
<dbReference type="Gene3D" id="3.10.350.10">
    <property type="entry name" value="LysM domain"/>
    <property type="match status" value="1"/>
</dbReference>
<name>A0AAD9HXZ1_9PEZI</name>
<keyword evidence="4 10" id="KW-0812">Transmembrane</keyword>
<feature type="compositionally biased region" description="Low complexity" evidence="11">
    <location>
        <begin position="1"/>
        <end position="29"/>
    </location>
</feature>
<keyword evidence="13" id="KW-1185">Reference proteome</keyword>
<feature type="region of interest" description="Disordered" evidence="11">
    <location>
        <begin position="245"/>
        <end position="291"/>
    </location>
</feature>
<organism evidence="12 13">
    <name type="scientific">Phyllachora maydis</name>
    <dbReference type="NCBI Taxonomy" id="1825666"/>
    <lineage>
        <taxon>Eukaryota</taxon>
        <taxon>Fungi</taxon>
        <taxon>Dikarya</taxon>
        <taxon>Ascomycota</taxon>
        <taxon>Pezizomycotina</taxon>
        <taxon>Sordariomycetes</taxon>
        <taxon>Sordariomycetidae</taxon>
        <taxon>Phyllachorales</taxon>
        <taxon>Phyllachoraceae</taxon>
        <taxon>Phyllachora</taxon>
    </lineage>
</organism>